<evidence type="ECO:0000313" key="2">
    <source>
        <dbReference type="WBParaSite" id="nRc.2.0.1.t02656-RA"/>
    </source>
</evidence>
<accession>A0A915HMA2</accession>
<dbReference type="Proteomes" id="UP000887565">
    <property type="component" value="Unplaced"/>
</dbReference>
<reference evidence="2" key="1">
    <citation type="submission" date="2022-11" db="UniProtKB">
        <authorList>
            <consortium name="WormBaseParasite"/>
        </authorList>
    </citation>
    <scope>IDENTIFICATION</scope>
</reference>
<dbReference type="AlphaFoldDB" id="A0A915HMA2"/>
<proteinExistence type="predicted"/>
<dbReference type="WBParaSite" id="nRc.2.0.1.t02656-RA">
    <property type="protein sequence ID" value="nRc.2.0.1.t02656-RA"/>
    <property type="gene ID" value="nRc.2.0.1.g02656"/>
</dbReference>
<protein>
    <submittedName>
        <fullName evidence="2">Uncharacterized protein</fullName>
    </submittedName>
</protein>
<organism evidence="1 2">
    <name type="scientific">Romanomermis culicivorax</name>
    <name type="common">Nematode worm</name>
    <dbReference type="NCBI Taxonomy" id="13658"/>
    <lineage>
        <taxon>Eukaryota</taxon>
        <taxon>Metazoa</taxon>
        <taxon>Ecdysozoa</taxon>
        <taxon>Nematoda</taxon>
        <taxon>Enoplea</taxon>
        <taxon>Dorylaimia</taxon>
        <taxon>Mermithida</taxon>
        <taxon>Mermithoidea</taxon>
        <taxon>Mermithidae</taxon>
        <taxon>Romanomermis</taxon>
    </lineage>
</organism>
<sequence length="588" mass="66561">MQQSTDKYGKYYSDKNVEFSFDPFAEPSFHSRRFRSTDYRCTNAFDIAQLVNNNENMLFVLGHGFQTVFAPNTNNVFLIGDKKKIIRSGSKDDIFLFYGKDTNTKIDNGFGGGRNVLDFSKIETDDDRRPLSIVPSPDKRADKFNITGYANVEATGITEIVGHKNQMEYIWANCQLEKIELKGGGKRDSPDEIYLDTMGPCEPNLSIVLAGRTKIHGGHVNRKITYFIDGQRNSDTLLHLPCPSINNILLRDVAFCNVKVKKLSNPMRLEFDTVSEAGKSVKLSIESTDCLLNATTLRFKDGLVKFTDRNESLVFVKNNDSDIDDDLSHRLRKLSSISAVVYIGASKQHMTLFRSNQIKHNDKDNVLKSVQVFDTDSVTSATRLCPKNSKVNYFNIGGVHMSSRLDITIDCLDSLAKNHILLTNYTKAMHAKGYQELYVKQEQTSNADLVLQVFLARKDYERENIGRIRIKDGIDNDVYRSLDVQIYTRLTFDNNFELRSKDQILNTTKGTILTIRPDQFDRGRNSFSATAILTGKISYILTVALETFLVNIAQLILDSFDATRARPLDKLLNVFAAISVHFAILCRL</sequence>
<evidence type="ECO:0000313" key="1">
    <source>
        <dbReference type="Proteomes" id="UP000887565"/>
    </source>
</evidence>
<name>A0A915HMA2_ROMCU</name>
<keyword evidence="1" id="KW-1185">Reference proteome</keyword>